<evidence type="ECO:0000256" key="2">
    <source>
        <dbReference type="ARBA" id="ARBA00023015"/>
    </source>
</evidence>
<reference evidence="6 7" key="1">
    <citation type="submission" date="2016-10" db="EMBL/GenBank/DDBJ databases">
        <authorList>
            <person name="de Groot N.N."/>
        </authorList>
    </citation>
    <scope>NUCLEOTIDE SEQUENCE [LARGE SCALE GENOMIC DNA]</scope>
    <source>
        <strain evidence="6 7">DSM 29433</strain>
    </source>
</reference>
<dbReference type="InterPro" id="IPR036388">
    <property type="entry name" value="WH-like_DNA-bd_sf"/>
</dbReference>
<comment type="similarity">
    <text evidence="1">Belongs to the LysR transcriptional regulatory family.</text>
</comment>
<sequence>MIDQLRNMAIFQCVAELGTFRKAADRLNLSPSVVSHHVSKLEEQLGTPLLYRSTRRISLTEAGAKLLEASQRMSMAAADGLSAIQRQADRPSGTLRITAATPTAHTPLVDNYTRFSAAYPDVQLDIHLTDSTVPLEGSGFDVAIRGRVQDLDDSSYKARKIGQLQLCLFAAPSYAAARPRATSFADLSNWDWVRARPIPWSRVVGTEMAKEPRIVVTADNYTLARRYVENGLGFMVEAYELVANDIGAGRLVQLLPDIELPQIDIYAIYPANSPQDSLAHLFVDHISANRGFRLEQL</sequence>
<name>A0A1I6ME62_9RHOB</name>
<evidence type="ECO:0000256" key="1">
    <source>
        <dbReference type="ARBA" id="ARBA00009437"/>
    </source>
</evidence>
<dbReference type="Gene3D" id="3.40.190.290">
    <property type="match status" value="1"/>
</dbReference>
<proteinExistence type="inferred from homology"/>
<evidence type="ECO:0000256" key="3">
    <source>
        <dbReference type="ARBA" id="ARBA00023125"/>
    </source>
</evidence>
<dbReference type="PANTHER" id="PTHR30537">
    <property type="entry name" value="HTH-TYPE TRANSCRIPTIONAL REGULATOR"/>
    <property type="match status" value="1"/>
</dbReference>
<keyword evidence="2" id="KW-0805">Transcription regulation</keyword>
<evidence type="ECO:0000256" key="4">
    <source>
        <dbReference type="ARBA" id="ARBA00023163"/>
    </source>
</evidence>
<keyword evidence="7" id="KW-1185">Reference proteome</keyword>
<organism evidence="6 7">
    <name type="scientific">Yoonia litorea</name>
    <dbReference type="NCBI Taxonomy" id="1123755"/>
    <lineage>
        <taxon>Bacteria</taxon>
        <taxon>Pseudomonadati</taxon>
        <taxon>Pseudomonadota</taxon>
        <taxon>Alphaproteobacteria</taxon>
        <taxon>Rhodobacterales</taxon>
        <taxon>Paracoccaceae</taxon>
        <taxon>Yoonia</taxon>
    </lineage>
</organism>
<evidence type="ECO:0000313" key="6">
    <source>
        <dbReference type="EMBL" id="SFS13877.1"/>
    </source>
</evidence>
<dbReference type="EMBL" id="FOZM01000001">
    <property type="protein sequence ID" value="SFS13877.1"/>
    <property type="molecule type" value="Genomic_DNA"/>
</dbReference>
<evidence type="ECO:0000313" key="7">
    <source>
        <dbReference type="Proteomes" id="UP000198926"/>
    </source>
</evidence>
<accession>A0A1I6ME62</accession>
<dbReference type="GO" id="GO:0003700">
    <property type="term" value="F:DNA-binding transcription factor activity"/>
    <property type="evidence" value="ECO:0007669"/>
    <property type="project" value="InterPro"/>
</dbReference>
<dbReference type="GO" id="GO:0003677">
    <property type="term" value="F:DNA binding"/>
    <property type="evidence" value="ECO:0007669"/>
    <property type="project" value="UniProtKB-KW"/>
</dbReference>
<dbReference type="AlphaFoldDB" id="A0A1I6ME62"/>
<keyword evidence="3 6" id="KW-0238">DNA-binding</keyword>
<keyword evidence="4" id="KW-0804">Transcription</keyword>
<dbReference type="SUPFAM" id="SSF46785">
    <property type="entry name" value="Winged helix' DNA-binding domain"/>
    <property type="match status" value="1"/>
</dbReference>
<dbReference type="Pfam" id="PF03466">
    <property type="entry name" value="LysR_substrate"/>
    <property type="match status" value="1"/>
</dbReference>
<dbReference type="Gene3D" id="1.10.10.10">
    <property type="entry name" value="Winged helix-like DNA-binding domain superfamily/Winged helix DNA-binding domain"/>
    <property type="match status" value="1"/>
</dbReference>
<dbReference type="RefSeq" id="WP_090206163.1">
    <property type="nucleotide sequence ID" value="NZ_FOZM01000001.1"/>
</dbReference>
<gene>
    <name evidence="6" type="ORF">SAMN05444714_1617</name>
</gene>
<feature type="domain" description="HTH lysR-type" evidence="5">
    <location>
        <begin position="3"/>
        <end position="60"/>
    </location>
</feature>
<dbReference type="PANTHER" id="PTHR30537:SF5">
    <property type="entry name" value="HTH-TYPE TRANSCRIPTIONAL ACTIVATOR TTDR-RELATED"/>
    <property type="match status" value="1"/>
</dbReference>
<dbReference type="Proteomes" id="UP000198926">
    <property type="component" value="Unassembled WGS sequence"/>
</dbReference>
<dbReference type="InterPro" id="IPR005119">
    <property type="entry name" value="LysR_subst-bd"/>
</dbReference>
<dbReference type="InterPro" id="IPR000847">
    <property type="entry name" value="LysR_HTH_N"/>
</dbReference>
<dbReference type="InterPro" id="IPR036390">
    <property type="entry name" value="WH_DNA-bd_sf"/>
</dbReference>
<evidence type="ECO:0000259" key="5">
    <source>
        <dbReference type="PROSITE" id="PS50931"/>
    </source>
</evidence>
<dbReference type="FunFam" id="1.10.10.10:FF:000001">
    <property type="entry name" value="LysR family transcriptional regulator"/>
    <property type="match status" value="1"/>
</dbReference>
<dbReference type="SUPFAM" id="SSF53850">
    <property type="entry name" value="Periplasmic binding protein-like II"/>
    <property type="match status" value="1"/>
</dbReference>
<dbReference type="OrthoDB" id="9813056at2"/>
<dbReference type="PROSITE" id="PS50931">
    <property type="entry name" value="HTH_LYSR"/>
    <property type="match status" value="1"/>
</dbReference>
<dbReference type="Pfam" id="PF00126">
    <property type="entry name" value="HTH_1"/>
    <property type="match status" value="1"/>
</dbReference>
<protein>
    <submittedName>
        <fullName evidence="6">DNA-binding transcriptional regulator, LysR family</fullName>
    </submittedName>
</protein>
<dbReference type="STRING" id="1123755.SAMN05444714_1617"/>
<dbReference type="CDD" id="cd08422">
    <property type="entry name" value="PBP2_CrgA_like"/>
    <property type="match status" value="1"/>
</dbReference>
<dbReference type="InterPro" id="IPR058163">
    <property type="entry name" value="LysR-type_TF_proteobact-type"/>
</dbReference>
<dbReference type="PRINTS" id="PR00039">
    <property type="entry name" value="HTHLYSR"/>
</dbReference>